<dbReference type="AlphaFoldDB" id="A0AAN5C9U1"/>
<feature type="compositionally biased region" description="Basic and acidic residues" evidence="1">
    <location>
        <begin position="224"/>
        <end position="239"/>
    </location>
</feature>
<evidence type="ECO:0000256" key="1">
    <source>
        <dbReference type="SAM" id="MobiDB-lite"/>
    </source>
</evidence>
<feature type="region of interest" description="Disordered" evidence="1">
    <location>
        <begin position="224"/>
        <end position="248"/>
    </location>
</feature>
<name>A0AAN5C9U1_9BILA</name>
<reference evidence="4" key="1">
    <citation type="submission" date="2022-10" db="EMBL/GenBank/DDBJ databases">
        <title>Genome assembly of Pristionchus species.</title>
        <authorList>
            <person name="Yoshida K."/>
            <person name="Sommer R.J."/>
        </authorList>
    </citation>
    <scope>NUCLEOTIDE SEQUENCE [LARGE SCALE GENOMIC DNA]</scope>
    <source>
        <strain evidence="4">RS5460</strain>
    </source>
</reference>
<sequence>AMMWCLSVLLLLVIASAHCDVTPTTVALEEKVESTQAPEQSEFHARGIQTFKGNSDLAFRLLYVYPIDSKKMGDAYFTFIMLESTSVKTKQTKNPAQPLNYLEVRNTSDITMRLYFNPGNRLVGSLQLEMRVGYMNNGNHTSKQLHFKSESDALLCPKMRRYEFGSCHYRRNTSTFEEINLPTKNWPEGAKKEVMSTVTFVLLEGDKKTPVLGATFYSLFTSKEEKKTDEKKEEKGEKKEDDDEDWIM</sequence>
<keyword evidence="2" id="KW-0732">Signal</keyword>
<feature type="non-terminal residue" evidence="3">
    <location>
        <position position="1"/>
    </location>
</feature>
<protein>
    <submittedName>
        <fullName evidence="3">Uncharacterized protein</fullName>
    </submittedName>
</protein>
<gene>
    <name evidence="3" type="ORF">PMAYCL1PPCAC_04414</name>
</gene>
<evidence type="ECO:0000313" key="4">
    <source>
        <dbReference type="Proteomes" id="UP001328107"/>
    </source>
</evidence>
<keyword evidence="4" id="KW-1185">Reference proteome</keyword>
<organism evidence="3 4">
    <name type="scientific">Pristionchus mayeri</name>
    <dbReference type="NCBI Taxonomy" id="1317129"/>
    <lineage>
        <taxon>Eukaryota</taxon>
        <taxon>Metazoa</taxon>
        <taxon>Ecdysozoa</taxon>
        <taxon>Nematoda</taxon>
        <taxon>Chromadorea</taxon>
        <taxon>Rhabditida</taxon>
        <taxon>Rhabditina</taxon>
        <taxon>Diplogasteromorpha</taxon>
        <taxon>Diplogasteroidea</taxon>
        <taxon>Neodiplogasteridae</taxon>
        <taxon>Pristionchus</taxon>
    </lineage>
</organism>
<evidence type="ECO:0000256" key="2">
    <source>
        <dbReference type="SAM" id="SignalP"/>
    </source>
</evidence>
<comment type="caution">
    <text evidence="3">The sequence shown here is derived from an EMBL/GenBank/DDBJ whole genome shotgun (WGS) entry which is preliminary data.</text>
</comment>
<accession>A0AAN5C9U1</accession>
<evidence type="ECO:0000313" key="3">
    <source>
        <dbReference type="EMBL" id="GMR34219.1"/>
    </source>
</evidence>
<feature type="signal peptide" evidence="2">
    <location>
        <begin position="1"/>
        <end position="19"/>
    </location>
</feature>
<dbReference type="Proteomes" id="UP001328107">
    <property type="component" value="Unassembled WGS sequence"/>
</dbReference>
<dbReference type="EMBL" id="BTRK01000001">
    <property type="protein sequence ID" value="GMR34219.1"/>
    <property type="molecule type" value="Genomic_DNA"/>
</dbReference>
<feature type="chain" id="PRO_5042851161" evidence="2">
    <location>
        <begin position="20"/>
        <end position="248"/>
    </location>
</feature>
<proteinExistence type="predicted"/>